<dbReference type="InterPro" id="IPR010998">
    <property type="entry name" value="Integrase_recombinase_N"/>
</dbReference>
<evidence type="ECO:0000256" key="1">
    <source>
        <dbReference type="ARBA" id="ARBA00022908"/>
    </source>
</evidence>
<sequence length="413" mass="46758">MSKGRKRANGEGSIFPYRNGWAAYVWVTAPTGEKTKKWAYGKTREEVHEKYVKLQTEARRGSIATSVPTLDQFLTYWLKEVVVEPDFAPLTIATYETLTRLYVRPELGKKRLDKLSVRDIRIWLNKTRAACQCCAQGKDARRPAAKQRCCAVGQCCQRTSSERTVRDALTVLRSALSYAMSEELISKNVASGLRIPRPRKKRKVKPWSVAEARQFLEKALADQDGLYAAYVLILVLGLRKGEVLGLTWDLVNLETKELFVGEQLQRVRRQLLRREVKTEASEAGLPLPEICLTALKLRKERQTGDRDAHPEEWQETGLVFTTRYGTPIEPRNFNRRFDYRIAQAGVRRITVHGTRGTCATLLAALDVHPRVAMRILRHSDIKVTMEVYTEATDEATTEALRKLGGTLGADPAA</sequence>
<dbReference type="Proteomes" id="UP000605361">
    <property type="component" value="Unassembled WGS sequence"/>
</dbReference>
<dbReference type="Gene3D" id="1.10.150.130">
    <property type="match status" value="1"/>
</dbReference>
<dbReference type="Pfam" id="PF14659">
    <property type="entry name" value="Phage_int_SAM_3"/>
    <property type="match status" value="1"/>
</dbReference>
<dbReference type="EMBL" id="JADOGI010000463">
    <property type="protein sequence ID" value="MBF8194580.1"/>
    <property type="molecule type" value="Genomic_DNA"/>
</dbReference>
<proteinExistence type="predicted"/>
<evidence type="ECO:0000313" key="8">
    <source>
        <dbReference type="Proteomes" id="UP000605361"/>
    </source>
</evidence>
<evidence type="ECO:0000259" key="6">
    <source>
        <dbReference type="PROSITE" id="PS51900"/>
    </source>
</evidence>
<evidence type="ECO:0000256" key="3">
    <source>
        <dbReference type="ARBA" id="ARBA00023172"/>
    </source>
</evidence>
<dbReference type="GO" id="GO:0003677">
    <property type="term" value="F:DNA binding"/>
    <property type="evidence" value="ECO:0007669"/>
    <property type="project" value="UniProtKB-UniRule"/>
</dbReference>
<keyword evidence="2 4" id="KW-0238">DNA-binding</keyword>
<dbReference type="InterPro" id="IPR004107">
    <property type="entry name" value="Integrase_SAM-like_N"/>
</dbReference>
<evidence type="ECO:0000256" key="2">
    <source>
        <dbReference type="ARBA" id="ARBA00023125"/>
    </source>
</evidence>
<dbReference type="InterPro" id="IPR002104">
    <property type="entry name" value="Integrase_catalytic"/>
</dbReference>
<accession>A0A931AMJ0</accession>
<feature type="domain" description="Core-binding (CB)" evidence="6">
    <location>
        <begin position="68"/>
        <end position="180"/>
    </location>
</feature>
<dbReference type="InterPro" id="IPR011010">
    <property type="entry name" value="DNA_brk_join_enz"/>
</dbReference>
<reference evidence="7" key="1">
    <citation type="submission" date="2020-11" db="EMBL/GenBank/DDBJ databases">
        <title>Whole-genome analyses of Nonomuraea sp. K274.</title>
        <authorList>
            <person name="Veyisoglu A."/>
        </authorList>
    </citation>
    <scope>NUCLEOTIDE SEQUENCE</scope>
    <source>
        <strain evidence="7">K274</strain>
    </source>
</reference>
<dbReference type="SUPFAM" id="SSF56349">
    <property type="entry name" value="DNA breaking-rejoining enzymes"/>
    <property type="match status" value="1"/>
</dbReference>
<dbReference type="InterPro" id="IPR044068">
    <property type="entry name" value="CB"/>
</dbReference>
<dbReference type="CDD" id="cd01189">
    <property type="entry name" value="INT_ICEBs1_C_like"/>
    <property type="match status" value="1"/>
</dbReference>
<gene>
    <name evidence="7" type="ORF">ITP53_54800</name>
</gene>
<comment type="caution">
    <text evidence="7">The sequence shown here is derived from an EMBL/GenBank/DDBJ whole genome shotgun (WGS) entry which is preliminary data.</text>
</comment>
<keyword evidence="8" id="KW-1185">Reference proteome</keyword>
<dbReference type="Pfam" id="PF00589">
    <property type="entry name" value="Phage_integrase"/>
    <property type="match status" value="1"/>
</dbReference>
<dbReference type="GO" id="GO:0015074">
    <property type="term" value="P:DNA integration"/>
    <property type="evidence" value="ECO:0007669"/>
    <property type="project" value="UniProtKB-KW"/>
</dbReference>
<evidence type="ECO:0000259" key="5">
    <source>
        <dbReference type="PROSITE" id="PS51898"/>
    </source>
</evidence>
<dbReference type="InterPro" id="IPR013762">
    <property type="entry name" value="Integrase-like_cat_sf"/>
</dbReference>
<dbReference type="PROSITE" id="PS51900">
    <property type="entry name" value="CB"/>
    <property type="match status" value="1"/>
</dbReference>
<dbReference type="AlphaFoldDB" id="A0A931AMJ0"/>
<dbReference type="PROSITE" id="PS51898">
    <property type="entry name" value="TYR_RECOMBINASE"/>
    <property type="match status" value="1"/>
</dbReference>
<evidence type="ECO:0000313" key="7">
    <source>
        <dbReference type="EMBL" id="MBF8194580.1"/>
    </source>
</evidence>
<dbReference type="PANTHER" id="PTHR30349">
    <property type="entry name" value="PHAGE INTEGRASE-RELATED"/>
    <property type="match status" value="1"/>
</dbReference>
<protein>
    <submittedName>
        <fullName evidence="7">Site-specific integrase</fullName>
    </submittedName>
</protein>
<name>A0A931AMJ0_9ACTN</name>
<dbReference type="RefSeq" id="WP_195903390.1">
    <property type="nucleotide sequence ID" value="NZ_JADOGI010000463.1"/>
</dbReference>
<dbReference type="InterPro" id="IPR050090">
    <property type="entry name" value="Tyrosine_recombinase_XerCD"/>
</dbReference>
<dbReference type="Gene3D" id="1.10.443.10">
    <property type="entry name" value="Intergrase catalytic core"/>
    <property type="match status" value="1"/>
</dbReference>
<dbReference type="PANTHER" id="PTHR30349:SF91">
    <property type="entry name" value="INTA PROTEIN"/>
    <property type="match status" value="1"/>
</dbReference>
<organism evidence="7 8">
    <name type="scientific">Nonomuraea cypriaca</name>
    <dbReference type="NCBI Taxonomy" id="1187855"/>
    <lineage>
        <taxon>Bacteria</taxon>
        <taxon>Bacillati</taxon>
        <taxon>Actinomycetota</taxon>
        <taxon>Actinomycetes</taxon>
        <taxon>Streptosporangiales</taxon>
        <taxon>Streptosporangiaceae</taxon>
        <taxon>Nonomuraea</taxon>
    </lineage>
</organism>
<dbReference type="GO" id="GO:0006310">
    <property type="term" value="P:DNA recombination"/>
    <property type="evidence" value="ECO:0007669"/>
    <property type="project" value="UniProtKB-KW"/>
</dbReference>
<evidence type="ECO:0000256" key="4">
    <source>
        <dbReference type="PROSITE-ProRule" id="PRU01248"/>
    </source>
</evidence>
<keyword evidence="3" id="KW-0233">DNA recombination</keyword>
<keyword evidence="1" id="KW-0229">DNA integration</keyword>
<feature type="domain" description="Tyr recombinase" evidence="5">
    <location>
        <begin position="202"/>
        <end position="401"/>
    </location>
</feature>